<evidence type="ECO:0000256" key="8">
    <source>
        <dbReference type="ARBA" id="ARBA00023284"/>
    </source>
</evidence>
<keyword evidence="6 15" id="KW-0560">Oxidoreductase</keyword>
<accession>A0A383RLZ8</accession>
<dbReference type="GO" id="GO:0034599">
    <property type="term" value="P:cellular response to oxidative stress"/>
    <property type="evidence" value="ECO:0007669"/>
    <property type="project" value="TreeGrafter"/>
</dbReference>
<comment type="similarity">
    <text evidence="10">Belongs to the peroxiredoxin family. BCP/PrxQ subfamily.</text>
</comment>
<proteinExistence type="inferred from homology"/>
<dbReference type="FunFam" id="3.40.30.10:FF:000007">
    <property type="entry name" value="Thioredoxin-dependent thiol peroxidase"/>
    <property type="match status" value="1"/>
</dbReference>
<gene>
    <name evidence="15" type="primary">bcp</name>
    <name evidence="15" type="ORF">PBLR_16042</name>
</gene>
<evidence type="ECO:0000256" key="6">
    <source>
        <dbReference type="ARBA" id="ARBA00023002"/>
    </source>
</evidence>
<comment type="catalytic activity">
    <reaction evidence="12">
        <text>a hydroperoxide + [thioredoxin]-dithiol = an alcohol + [thioredoxin]-disulfide + H2O</text>
        <dbReference type="Rhea" id="RHEA:62620"/>
        <dbReference type="Rhea" id="RHEA-COMP:10698"/>
        <dbReference type="Rhea" id="RHEA-COMP:10700"/>
        <dbReference type="ChEBI" id="CHEBI:15377"/>
        <dbReference type="ChEBI" id="CHEBI:29950"/>
        <dbReference type="ChEBI" id="CHEBI:30879"/>
        <dbReference type="ChEBI" id="CHEBI:35924"/>
        <dbReference type="ChEBI" id="CHEBI:50058"/>
        <dbReference type="EC" id="1.11.1.24"/>
    </reaction>
</comment>
<keyword evidence="7" id="KW-1015">Disulfide bond</keyword>
<evidence type="ECO:0000313" key="16">
    <source>
        <dbReference type="Proteomes" id="UP000304148"/>
    </source>
</evidence>
<evidence type="ECO:0000256" key="5">
    <source>
        <dbReference type="ARBA" id="ARBA00022862"/>
    </source>
</evidence>
<dbReference type="EMBL" id="LS992241">
    <property type="protein sequence ID" value="SYX87612.1"/>
    <property type="molecule type" value="Genomic_DNA"/>
</dbReference>
<dbReference type="PANTHER" id="PTHR42801:SF4">
    <property type="entry name" value="AHPC_TSA FAMILY PROTEIN"/>
    <property type="match status" value="1"/>
</dbReference>
<dbReference type="GO" id="GO:0005737">
    <property type="term" value="C:cytoplasm"/>
    <property type="evidence" value="ECO:0007669"/>
    <property type="project" value="TreeGrafter"/>
</dbReference>
<evidence type="ECO:0000256" key="7">
    <source>
        <dbReference type="ARBA" id="ARBA00023157"/>
    </source>
</evidence>
<evidence type="ECO:0000256" key="2">
    <source>
        <dbReference type="ARBA" id="ARBA00011245"/>
    </source>
</evidence>
<evidence type="ECO:0000259" key="14">
    <source>
        <dbReference type="PROSITE" id="PS51352"/>
    </source>
</evidence>
<evidence type="ECO:0000256" key="3">
    <source>
        <dbReference type="ARBA" id="ARBA00013017"/>
    </source>
</evidence>
<evidence type="ECO:0000256" key="9">
    <source>
        <dbReference type="ARBA" id="ARBA00032824"/>
    </source>
</evidence>
<dbReference type="InterPro" id="IPR050924">
    <property type="entry name" value="Peroxiredoxin_BCP/PrxQ"/>
</dbReference>
<dbReference type="PROSITE" id="PS51352">
    <property type="entry name" value="THIOREDOXIN_2"/>
    <property type="match status" value="1"/>
</dbReference>
<dbReference type="PIRSF" id="PIRSF000239">
    <property type="entry name" value="AHPC"/>
    <property type="match status" value="1"/>
</dbReference>
<evidence type="ECO:0000256" key="13">
    <source>
        <dbReference type="PIRSR" id="PIRSR000239-1"/>
    </source>
</evidence>
<protein>
    <recommendedName>
        <fullName evidence="3">thioredoxin-dependent peroxiredoxin</fullName>
        <ecNumber evidence="3">1.11.1.24</ecNumber>
    </recommendedName>
    <alternativeName>
        <fullName evidence="11">Bacterioferritin comigratory protein</fullName>
    </alternativeName>
    <alternativeName>
        <fullName evidence="9">Thioredoxin peroxidase</fullName>
    </alternativeName>
</protein>
<dbReference type="Proteomes" id="UP000304148">
    <property type="component" value="Chromosome"/>
</dbReference>
<comment type="subunit">
    <text evidence="2">Monomer.</text>
</comment>
<dbReference type="SUPFAM" id="SSF52833">
    <property type="entry name" value="Thioredoxin-like"/>
    <property type="match status" value="1"/>
</dbReference>
<dbReference type="AlphaFoldDB" id="A0A383RLZ8"/>
<dbReference type="EC" id="1.11.1.24" evidence="3"/>
<dbReference type="GO" id="GO:0045454">
    <property type="term" value="P:cell redox homeostasis"/>
    <property type="evidence" value="ECO:0007669"/>
    <property type="project" value="TreeGrafter"/>
</dbReference>
<evidence type="ECO:0000256" key="12">
    <source>
        <dbReference type="ARBA" id="ARBA00049091"/>
    </source>
</evidence>
<evidence type="ECO:0000256" key="11">
    <source>
        <dbReference type="ARBA" id="ARBA00041373"/>
    </source>
</evidence>
<dbReference type="InterPro" id="IPR024706">
    <property type="entry name" value="Peroxiredoxin_AhpC-typ"/>
</dbReference>
<feature type="active site" description="Cysteine sulfenic acid (-SOH) intermediate; for peroxidase activity" evidence="13">
    <location>
        <position position="49"/>
    </location>
</feature>
<evidence type="ECO:0000256" key="10">
    <source>
        <dbReference type="ARBA" id="ARBA00038489"/>
    </source>
</evidence>
<dbReference type="CDD" id="cd03017">
    <property type="entry name" value="PRX_BCP"/>
    <property type="match status" value="1"/>
</dbReference>
<keyword evidence="4 15" id="KW-0575">Peroxidase</keyword>
<keyword evidence="5" id="KW-0049">Antioxidant</keyword>
<feature type="domain" description="Thioredoxin" evidence="14">
    <location>
        <begin position="7"/>
        <end position="159"/>
    </location>
</feature>
<keyword evidence="8" id="KW-0676">Redox-active center</keyword>
<organism evidence="15 16">
    <name type="scientific">Paenibacillus alvei</name>
    <name type="common">Bacillus alvei</name>
    <dbReference type="NCBI Taxonomy" id="44250"/>
    <lineage>
        <taxon>Bacteria</taxon>
        <taxon>Bacillati</taxon>
        <taxon>Bacillota</taxon>
        <taxon>Bacilli</taxon>
        <taxon>Bacillales</taxon>
        <taxon>Paenibacillaceae</taxon>
        <taxon>Paenibacillus</taxon>
    </lineage>
</organism>
<dbReference type="InterPro" id="IPR000866">
    <property type="entry name" value="AhpC/TSA"/>
</dbReference>
<dbReference type="InterPro" id="IPR036249">
    <property type="entry name" value="Thioredoxin-like_sf"/>
</dbReference>
<dbReference type="GO" id="GO:0008379">
    <property type="term" value="F:thioredoxin peroxidase activity"/>
    <property type="evidence" value="ECO:0007669"/>
    <property type="project" value="TreeGrafter"/>
</dbReference>
<evidence type="ECO:0000313" key="15">
    <source>
        <dbReference type="EMBL" id="SYX87612.1"/>
    </source>
</evidence>
<dbReference type="Gene3D" id="3.40.30.10">
    <property type="entry name" value="Glutaredoxin"/>
    <property type="match status" value="1"/>
</dbReference>
<reference evidence="16" key="1">
    <citation type="submission" date="2018-08" db="EMBL/GenBank/DDBJ databases">
        <authorList>
            <person name="Chevrot R."/>
        </authorList>
    </citation>
    <scope>NUCLEOTIDE SEQUENCE [LARGE SCALE GENOMIC DNA]</scope>
</reference>
<dbReference type="PANTHER" id="PTHR42801">
    <property type="entry name" value="THIOREDOXIN-DEPENDENT PEROXIDE REDUCTASE"/>
    <property type="match status" value="1"/>
</dbReference>
<evidence type="ECO:0000256" key="4">
    <source>
        <dbReference type="ARBA" id="ARBA00022559"/>
    </source>
</evidence>
<name>A0A383RLZ8_PAEAL</name>
<comment type="function">
    <text evidence="1">Thiol-specific peroxidase that catalyzes the reduction of hydrogen peroxide and organic hydroperoxides to water and alcohols, respectively. Plays a role in cell protection against oxidative stress by detoxifying peroxides and as sensor of hydrogen peroxide-mediated signaling events.</text>
</comment>
<dbReference type="InterPro" id="IPR013766">
    <property type="entry name" value="Thioredoxin_domain"/>
</dbReference>
<sequence>MTQSTQVELGQVIPEFTLPASTGQDVKLSDYRGKKVVIYFYPKDMTPGCTQESCDFRDYHGDFEKYGAVVLGISPDPIKSHTKFIEKHSLPFTLLSDTEHEVADLFGVWQLKKMYGREYYGIVRSTFLIDEEGKLIKEWRSVKVKGHTNEVLEAVREFV</sequence>
<evidence type="ECO:0000256" key="1">
    <source>
        <dbReference type="ARBA" id="ARBA00003330"/>
    </source>
</evidence>
<dbReference type="RefSeq" id="WP_138189157.1">
    <property type="nucleotide sequence ID" value="NZ_LS992241.1"/>
</dbReference>
<dbReference type="NCBIfam" id="NF006960">
    <property type="entry name" value="PRK09437.1"/>
    <property type="match status" value="1"/>
</dbReference>
<dbReference type="Pfam" id="PF00578">
    <property type="entry name" value="AhpC-TSA"/>
    <property type="match status" value="1"/>
</dbReference>